<dbReference type="OrthoDB" id="242083at2157"/>
<name>A0A1G8UYV9_9EURY</name>
<gene>
    <name evidence="2" type="ORF">SAMN04515672_1094</name>
</gene>
<evidence type="ECO:0000256" key="1">
    <source>
        <dbReference type="SAM" id="MobiDB-lite"/>
    </source>
</evidence>
<dbReference type="InterPro" id="IPR027417">
    <property type="entry name" value="P-loop_NTPase"/>
</dbReference>
<sequence length="973" mass="111903">MTTNELQTPAVADARCPHFDQIDEETLRRLFSKVAAVRSEDRRLFDFTHRRMEVFRGTNASNAEKWGEERVYRLFSADRVGNFAVVIEGEVGTGKSELCAYLSHRLRDDGRPLLHIDKDDDLMSILSERIPQFYEEHFGEELPGASEFKQLRDDIENIPQAVANNATSGAILNLRSRGYEVSPTGDQEDNIRDFVRGKLQLLVEKGEYAREIKFITEGEYKQRDELQIFQQSVGVEEAVDAFNQELWREVRDRYNTASLDDVLEHVGSQFTNTRPVIIFEDFSITAMEAEKLRNYMERDKGSDNWDFIVAGTRDSTSVLHTRTAEDRFEFFQTNERNSNSVLFLDEDIAVDFVRPYLGYIKSFDDSVRYEEDDSGGLTLKEAPSGSICARCDFCDESFRDLFPFNQTFLHRLYTGLDESQQSPREFIMTVFEVLEEYHEGFVDVPSSASVLRSLTNKISAADEVYEDAEEFADFAKWYGTVDRSGERPVIVIDKRFADAFGLIPEDPDKLPEQITIDQESQQILVAESGASGEVTTTTKTGTTKKKETQGEEKSVLEQTVDDQKATIDSWLDSPTDHPETDRYIKTALRDLLEELTDEYRLYEGQPLEYNLSSQKYPFVYPDGTESPDTDQIVLDRHEFRRSDLRTLVEFGVRRVEKKNTADLEGTLQKLGTQLTDYAHQWRQKIIDTYLEDDSVFYKQHAKYDFTDFVLASYTHLCLLDSPWTEPTPENLNDQFESDEEFSVDSQLKKQLKSALPPEEYDHIESAMEYADDIERMMSEFLAISAGSLDVPAVRQRMERSEPYDVLTMLGRGYINNIESRVRFDTRKSLKDFADAMYDVRRELDEISEREFDEDVVETVSTELAGVDLDRITDLYEGLETYDDVNPDFIEELGKFCRFSQEDIDKSVDAATRATELRNGDRAEQIRAALISQKLTAMPVVNQYQKVPLEINEGGAGIDRLGDRFIEVSDHYVN</sequence>
<dbReference type="AlphaFoldDB" id="A0A1G8UYV9"/>
<evidence type="ECO:0000313" key="2">
    <source>
        <dbReference type="EMBL" id="SDJ59008.1"/>
    </source>
</evidence>
<evidence type="ECO:0000313" key="3">
    <source>
        <dbReference type="Proteomes" id="UP000198882"/>
    </source>
</evidence>
<dbReference type="Proteomes" id="UP000198882">
    <property type="component" value="Unassembled WGS sequence"/>
</dbReference>
<dbReference type="STRING" id="1095776.SAMN04515672_1094"/>
<keyword evidence="3" id="KW-1185">Reference proteome</keyword>
<feature type="compositionally biased region" description="Basic and acidic residues" evidence="1">
    <location>
        <begin position="544"/>
        <end position="554"/>
    </location>
</feature>
<dbReference type="RefSeq" id="WP_217636367.1">
    <property type="nucleotide sequence ID" value="NZ_FNFE01000001.1"/>
</dbReference>
<feature type="region of interest" description="Disordered" evidence="1">
    <location>
        <begin position="529"/>
        <end position="554"/>
    </location>
</feature>
<dbReference type="SUPFAM" id="SSF52540">
    <property type="entry name" value="P-loop containing nucleoside triphosphate hydrolases"/>
    <property type="match status" value="1"/>
</dbReference>
<accession>A0A1G8UYV9</accession>
<organism evidence="2 3">
    <name type="scientific">Natronorubrum texcoconense</name>
    <dbReference type="NCBI Taxonomy" id="1095776"/>
    <lineage>
        <taxon>Archaea</taxon>
        <taxon>Methanobacteriati</taxon>
        <taxon>Methanobacteriota</taxon>
        <taxon>Stenosarchaea group</taxon>
        <taxon>Halobacteria</taxon>
        <taxon>Halobacteriales</taxon>
        <taxon>Natrialbaceae</taxon>
        <taxon>Natronorubrum</taxon>
    </lineage>
</organism>
<protein>
    <submittedName>
        <fullName evidence="2">Uncharacterized protein</fullName>
    </submittedName>
</protein>
<reference evidence="3" key="1">
    <citation type="submission" date="2016-10" db="EMBL/GenBank/DDBJ databases">
        <authorList>
            <person name="Varghese N."/>
            <person name="Submissions S."/>
        </authorList>
    </citation>
    <scope>NUCLEOTIDE SEQUENCE [LARGE SCALE GENOMIC DNA]</scope>
    <source>
        <strain evidence="3">B4,CECT 8067,JCM 17497</strain>
    </source>
</reference>
<dbReference type="EMBL" id="FNFE01000001">
    <property type="protein sequence ID" value="SDJ59008.1"/>
    <property type="molecule type" value="Genomic_DNA"/>
</dbReference>
<feature type="compositionally biased region" description="Low complexity" evidence="1">
    <location>
        <begin position="532"/>
        <end position="541"/>
    </location>
</feature>
<proteinExistence type="predicted"/>